<dbReference type="EMBL" id="CP014907">
    <property type="protein sequence ID" value="ANZ59353.1"/>
    <property type="molecule type" value="Genomic_DNA"/>
</dbReference>
<dbReference type="CDD" id="cd19958">
    <property type="entry name" value="pyocin_knob"/>
    <property type="match status" value="1"/>
</dbReference>
<evidence type="ECO:0000313" key="2">
    <source>
        <dbReference type="Proteomes" id="UP000093346"/>
    </source>
</evidence>
<dbReference type="KEGG" id="lle:AYR59_04700"/>
<dbReference type="AlphaFoldDB" id="A0AB33BQA1"/>
<name>A0AB33BQA1_9LACO</name>
<sequence length="187" mass="21081">MSLFDISPWIVKKKDGTKKQVMPQTTIKGVIGLEKELNSIETFIENLTGKNFDKNYQNNFLTKNDLKDYVTNNQLAQSITNSKAYTDSIVATLKESLPTFNQQIKDDDDLNNIKTSGTYYRDFSNTIVKNAPTNDDNSKVGTLIVLGSNGQTNITQIFITTINNTNVYIRSLSGTPTYWSNWKTISN</sequence>
<evidence type="ECO:0000313" key="1">
    <source>
        <dbReference type="EMBL" id="ANZ59353.1"/>
    </source>
</evidence>
<dbReference type="Proteomes" id="UP000093346">
    <property type="component" value="Chromosome"/>
</dbReference>
<proteinExistence type="predicted"/>
<reference evidence="1 2" key="1">
    <citation type="submission" date="2016-03" db="EMBL/GenBank/DDBJ databases">
        <title>Pediococcus and Lactobacillus from brewery environment - whole genome sequencing and assembly.</title>
        <authorList>
            <person name="Behr J."/>
            <person name="Geissler A.J."/>
            <person name="Vogel R.F."/>
        </authorList>
    </citation>
    <scope>NUCLEOTIDE SEQUENCE [LARGE SCALE GENOMIC DNA]</scope>
    <source>
        <strain evidence="1 2">TMW 1.481</strain>
    </source>
</reference>
<accession>A0AB33BQA1</accession>
<protein>
    <submittedName>
        <fullName evidence="1">Uncharacterized protein</fullName>
    </submittedName>
</protein>
<gene>
    <name evidence="1" type="ORF">AYR59_04700</name>
</gene>
<dbReference type="RefSeq" id="WP_065868717.1">
    <property type="nucleotide sequence ID" value="NZ_CP014907.1"/>
</dbReference>
<organism evidence="1 2">
    <name type="scientific">Fructilactobacillus lindneri</name>
    <dbReference type="NCBI Taxonomy" id="53444"/>
    <lineage>
        <taxon>Bacteria</taxon>
        <taxon>Bacillati</taxon>
        <taxon>Bacillota</taxon>
        <taxon>Bacilli</taxon>
        <taxon>Lactobacillales</taxon>
        <taxon>Lactobacillaceae</taxon>
        <taxon>Fructilactobacillus</taxon>
    </lineage>
</organism>